<dbReference type="AlphaFoldDB" id="A0A815EHI6"/>
<evidence type="ECO:0000259" key="3">
    <source>
        <dbReference type="Pfam" id="PF01145"/>
    </source>
</evidence>
<dbReference type="Proteomes" id="UP000663828">
    <property type="component" value="Unassembled WGS sequence"/>
</dbReference>
<dbReference type="InterPro" id="IPR001107">
    <property type="entry name" value="Band_7"/>
</dbReference>
<feature type="domain" description="Band 7" evidence="3">
    <location>
        <begin position="51"/>
        <end position="233"/>
    </location>
</feature>
<keyword evidence="5" id="KW-1185">Reference proteome</keyword>
<reference evidence="4" key="1">
    <citation type="submission" date="2021-02" db="EMBL/GenBank/DDBJ databases">
        <authorList>
            <person name="Nowell W R."/>
        </authorList>
    </citation>
    <scope>NUCLEOTIDE SEQUENCE</scope>
</reference>
<gene>
    <name evidence="4" type="ORF">XAT740_LOCUS29336</name>
</gene>
<keyword evidence="1" id="KW-0175">Coiled coil</keyword>
<feature type="transmembrane region" description="Helical" evidence="2">
    <location>
        <begin position="12"/>
        <end position="38"/>
    </location>
</feature>
<accession>A0A815EHI6</accession>
<evidence type="ECO:0000313" key="4">
    <source>
        <dbReference type="EMBL" id="CAF1310101.1"/>
    </source>
</evidence>
<keyword evidence="2" id="KW-1133">Transmembrane helix</keyword>
<comment type="caution">
    <text evidence="4">The sequence shown here is derived from an EMBL/GenBank/DDBJ whole genome shotgun (WGS) entry which is preliminary data.</text>
</comment>
<keyword evidence="2" id="KW-0812">Transmembrane</keyword>
<proteinExistence type="predicted"/>
<evidence type="ECO:0000256" key="1">
    <source>
        <dbReference type="SAM" id="Coils"/>
    </source>
</evidence>
<protein>
    <recommendedName>
        <fullName evidence="3">Band 7 domain-containing protein</fullName>
    </recommendedName>
</protein>
<dbReference type="Pfam" id="PF01145">
    <property type="entry name" value="Band_7"/>
    <property type="match status" value="1"/>
</dbReference>
<evidence type="ECO:0000313" key="5">
    <source>
        <dbReference type="Proteomes" id="UP000663828"/>
    </source>
</evidence>
<keyword evidence="2" id="KW-0472">Membrane</keyword>
<evidence type="ECO:0000256" key="2">
    <source>
        <dbReference type="SAM" id="Phobius"/>
    </source>
</evidence>
<dbReference type="EMBL" id="CAJNOR010002552">
    <property type="protein sequence ID" value="CAF1310101.1"/>
    <property type="molecule type" value="Genomic_DNA"/>
</dbReference>
<feature type="coiled-coil region" evidence="1">
    <location>
        <begin position="227"/>
        <end position="292"/>
    </location>
</feature>
<organism evidence="4 5">
    <name type="scientific">Adineta ricciae</name>
    <name type="common">Rotifer</name>
    <dbReference type="NCBI Taxonomy" id="249248"/>
    <lineage>
        <taxon>Eukaryota</taxon>
        <taxon>Metazoa</taxon>
        <taxon>Spiralia</taxon>
        <taxon>Gnathifera</taxon>
        <taxon>Rotifera</taxon>
        <taxon>Eurotatoria</taxon>
        <taxon>Bdelloidea</taxon>
        <taxon>Adinetida</taxon>
        <taxon>Adinetidae</taxon>
        <taxon>Adineta</taxon>
    </lineage>
</organism>
<name>A0A815EHI6_ADIRI</name>
<sequence>MAHGRGGGLPGWFLPLVIGGVIGLLLLIILLPISFSYLDFYHYGFLRRHTTGRVSLDRVYTGGRYLVGPDHHFKKFKATAHYVNFNRIAVFTTDNLEVHLSITFQFFLIKDDLPLLHSAYDIYYEPIIVSNAKEAIISTCSRFDTDDFINDREKIWREIYLGVKRQLGGTCCIPNCKKDCPKCPIHEQCVVGCKSRQQGCKKEEKGFFAEVRYLQLHDIDVPDRVMERRLLGLVRDLEKEREEYLNQEALVKKQTDILANQFRNNASQSVAFSDAQAQLKREQAKADALKRVELARIQGLSSMCSSLGVTQAKHISTLQYLRTLKDSGDNVKYSIDFSHAIAQQPQNRLP</sequence>